<organism evidence="8 10">
    <name type="scientific">Cafeteria roenbergensis</name>
    <name type="common">Marine flagellate</name>
    <dbReference type="NCBI Taxonomy" id="33653"/>
    <lineage>
        <taxon>Eukaryota</taxon>
        <taxon>Sar</taxon>
        <taxon>Stramenopiles</taxon>
        <taxon>Bigyra</taxon>
        <taxon>Opalozoa</taxon>
        <taxon>Bicosoecida</taxon>
        <taxon>Cafeteriaceae</taxon>
        <taxon>Cafeteria</taxon>
    </lineage>
</organism>
<dbReference type="InterPro" id="IPR036948">
    <property type="entry name" value="Ribosomal_eL21_sf"/>
</dbReference>
<sequence>MRFDSADASARPCVELLSTPEKRTSSPPIAPEGASVAFPAFAVKGRLAPVRWSVGRMPHSFGYRARTRDLFSRKFRKAGTLAISKTYMPVYKMGDYVDVVANSAQQKGMPHRFYHGRTGIVFNVTPSSIGVEVNKQVRSRILKKRIHVRVEHVRHSKCRAGFLARVQKIGAIKEAAKKTGIKAPIEQIKRFPTQPKAGYFVTAECRGDKLPIVVRPKVFNELL</sequence>
<accession>A0A5A8DG79</accession>
<reference evidence="9 10" key="1">
    <citation type="submission" date="2019-07" db="EMBL/GenBank/DDBJ databases">
        <title>Genomes of Cafeteria roenbergensis.</title>
        <authorList>
            <person name="Fischer M.G."/>
            <person name="Hackl T."/>
            <person name="Roman M."/>
        </authorList>
    </citation>
    <scope>NUCLEOTIDE SEQUENCE [LARGE SCALE GENOMIC DNA]</scope>
    <source>
        <strain evidence="7 9">BVI</strain>
        <strain evidence="8 10">RCC970-E3</strain>
    </source>
</reference>
<dbReference type="Gene3D" id="2.30.30.70">
    <property type="entry name" value="Ribosomal protein L21"/>
    <property type="match status" value="1"/>
</dbReference>
<evidence type="ECO:0008006" key="11">
    <source>
        <dbReference type="Google" id="ProtNLM"/>
    </source>
</evidence>
<evidence type="ECO:0000313" key="7">
    <source>
        <dbReference type="EMBL" id="KAA0146817.1"/>
    </source>
</evidence>
<gene>
    <name evidence="8" type="ORF">FNF28_03882</name>
    <name evidence="7" type="ORF">FNF29_07793</name>
</gene>
<dbReference type="AlphaFoldDB" id="A0A5A8DG79"/>
<dbReference type="PANTHER" id="PTHR20981">
    <property type="entry name" value="60S RIBOSOMAL PROTEIN L21"/>
    <property type="match status" value="1"/>
</dbReference>
<evidence type="ECO:0000256" key="1">
    <source>
        <dbReference type="ARBA" id="ARBA00004229"/>
    </source>
</evidence>
<dbReference type="GO" id="GO:0005840">
    <property type="term" value="C:ribosome"/>
    <property type="evidence" value="ECO:0007669"/>
    <property type="project" value="UniProtKB-KW"/>
</dbReference>
<dbReference type="Proteomes" id="UP000323011">
    <property type="component" value="Unassembled WGS sequence"/>
</dbReference>
<protein>
    <recommendedName>
        <fullName evidence="11">60S ribosomal protein L21</fullName>
    </recommendedName>
</protein>
<comment type="caution">
    <text evidence="8">The sequence shown here is derived from an EMBL/GenBank/DDBJ whole genome shotgun (WGS) entry which is preliminary data.</text>
</comment>
<dbReference type="EMBL" id="VLTL01000057">
    <property type="protein sequence ID" value="KAA0164342.1"/>
    <property type="molecule type" value="Genomic_DNA"/>
</dbReference>
<keyword evidence="5" id="KW-0689">Ribosomal protein</keyword>
<dbReference type="InterPro" id="IPR008991">
    <property type="entry name" value="Translation_prot_SH3-like_sf"/>
</dbReference>
<dbReference type="Pfam" id="PF01157">
    <property type="entry name" value="Ribosomal_L21e"/>
    <property type="match status" value="1"/>
</dbReference>
<evidence type="ECO:0000256" key="5">
    <source>
        <dbReference type="ARBA" id="ARBA00022980"/>
    </source>
</evidence>
<evidence type="ECO:0000256" key="6">
    <source>
        <dbReference type="ARBA" id="ARBA00023274"/>
    </source>
</evidence>
<proteinExistence type="inferred from homology"/>
<dbReference type="FunFam" id="2.30.30.70:FF:000001">
    <property type="entry name" value="60S ribosomal protein L21"/>
    <property type="match status" value="1"/>
</dbReference>
<dbReference type="GO" id="GO:0006412">
    <property type="term" value="P:translation"/>
    <property type="evidence" value="ECO:0007669"/>
    <property type="project" value="InterPro"/>
</dbReference>
<evidence type="ECO:0000313" key="10">
    <source>
        <dbReference type="Proteomes" id="UP000324907"/>
    </source>
</evidence>
<dbReference type="InterPro" id="IPR018259">
    <property type="entry name" value="Ribosomal_eL21_CS"/>
</dbReference>
<keyword evidence="3" id="KW-0150">Chloroplast</keyword>
<keyword evidence="9" id="KW-1185">Reference proteome</keyword>
<dbReference type="GO" id="GO:1990904">
    <property type="term" value="C:ribonucleoprotein complex"/>
    <property type="evidence" value="ECO:0007669"/>
    <property type="project" value="UniProtKB-KW"/>
</dbReference>
<keyword evidence="4" id="KW-0934">Plastid</keyword>
<comment type="subcellular location">
    <subcellularLocation>
        <location evidence="1">Plastid</location>
        <location evidence="1">Chloroplast</location>
    </subcellularLocation>
</comment>
<keyword evidence="6" id="KW-0687">Ribonucleoprotein</keyword>
<dbReference type="SUPFAM" id="SSF50104">
    <property type="entry name" value="Translation proteins SH3-like domain"/>
    <property type="match status" value="1"/>
</dbReference>
<dbReference type="Gene3D" id="6.10.250.3260">
    <property type="match status" value="1"/>
</dbReference>
<dbReference type="EMBL" id="VLTN01000077">
    <property type="protein sequence ID" value="KAA0146817.1"/>
    <property type="molecule type" value="Genomic_DNA"/>
</dbReference>
<dbReference type="InterPro" id="IPR001147">
    <property type="entry name" value="Ribosomal_eL21"/>
</dbReference>
<evidence type="ECO:0000313" key="8">
    <source>
        <dbReference type="EMBL" id="KAA0164342.1"/>
    </source>
</evidence>
<comment type="similarity">
    <text evidence="2">Belongs to the eukaryotic ribosomal protein eL21 family.</text>
</comment>
<evidence type="ECO:0000256" key="3">
    <source>
        <dbReference type="ARBA" id="ARBA00022528"/>
    </source>
</evidence>
<dbReference type="GO" id="GO:0009507">
    <property type="term" value="C:chloroplast"/>
    <property type="evidence" value="ECO:0007669"/>
    <property type="project" value="UniProtKB-SubCell"/>
</dbReference>
<evidence type="ECO:0000256" key="2">
    <source>
        <dbReference type="ARBA" id="ARBA00008427"/>
    </source>
</evidence>
<dbReference type="Proteomes" id="UP000324907">
    <property type="component" value="Unassembled WGS sequence"/>
</dbReference>
<dbReference type="PROSITE" id="PS01171">
    <property type="entry name" value="RIBOSOMAL_L21E"/>
    <property type="match status" value="1"/>
</dbReference>
<evidence type="ECO:0000256" key="4">
    <source>
        <dbReference type="ARBA" id="ARBA00022640"/>
    </source>
</evidence>
<evidence type="ECO:0000313" key="9">
    <source>
        <dbReference type="Proteomes" id="UP000323011"/>
    </source>
</evidence>
<name>A0A5A8DG79_CAFRO</name>
<dbReference type="GO" id="GO:0003735">
    <property type="term" value="F:structural constituent of ribosome"/>
    <property type="evidence" value="ECO:0007669"/>
    <property type="project" value="InterPro"/>
</dbReference>